<dbReference type="GO" id="GO:0007166">
    <property type="term" value="P:cell surface receptor signaling pathway"/>
    <property type="evidence" value="ECO:0007669"/>
    <property type="project" value="InterPro"/>
</dbReference>
<evidence type="ECO:0000313" key="3">
    <source>
        <dbReference type="EMBL" id="WMV46106.1"/>
    </source>
</evidence>
<evidence type="ECO:0000256" key="2">
    <source>
        <dbReference type="ARBA" id="ARBA00022840"/>
    </source>
</evidence>
<dbReference type="Gene3D" id="1.10.510.10">
    <property type="entry name" value="Transferase(Phosphotransferase) domain 1"/>
    <property type="match status" value="1"/>
</dbReference>
<evidence type="ECO:0000256" key="1">
    <source>
        <dbReference type="ARBA" id="ARBA00022741"/>
    </source>
</evidence>
<reference evidence="3" key="1">
    <citation type="submission" date="2023-08" db="EMBL/GenBank/DDBJ databases">
        <title>A de novo genome assembly of Solanum verrucosum Schlechtendal, a Mexican diploid species geographically isolated from the other diploid A-genome species in potato relatives.</title>
        <authorList>
            <person name="Hosaka K."/>
        </authorList>
    </citation>
    <scope>NUCLEOTIDE SEQUENCE</scope>
    <source>
        <tissue evidence="3">Young leaves</tissue>
    </source>
</reference>
<dbReference type="EMBL" id="CP133620">
    <property type="protein sequence ID" value="WMV46106.1"/>
    <property type="molecule type" value="Genomic_DNA"/>
</dbReference>
<proteinExistence type="predicted"/>
<dbReference type="InterPro" id="IPR045274">
    <property type="entry name" value="WAK-like"/>
</dbReference>
<dbReference type="Proteomes" id="UP001234989">
    <property type="component" value="Chromosome 9"/>
</dbReference>
<name>A0AAF0UIJ3_SOLVR</name>
<gene>
    <name evidence="3" type="ORF">MTR67_039491</name>
</gene>
<dbReference type="SUPFAM" id="SSF56112">
    <property type="entry name" value="Protein kinase-like (PK-like)"/>
    <property type="match status" value="1"/>
</dbReference>
<dbReference type="PANTHER" id="PTHR27005:SF332">
    <property type="entry name" value="WALL-ASSOCIATED RECEPTOR KINASE-LIKE 16"/>
    <property type="match status" value="1"/>
</dbReference>
<sequence>MVQAIQGYPEYFRTSQLKEKSDVCSCEVVLAEYLIGMKPISREINYMNCNLEDYFVSCMRENQLFQILDRYMVREGSLEQLKNVVELVKYFLSLHGEGRPTMKEVAMEL</sequence>
<organism evidence="3 4">
    <name type="scientific">Solanum verrucosum</name>
    <dbReference type="NCBI Taxonomy" id="315347"/>
    <lineage>
        <taxon>Eukaryota</taxon>
        <taxon>Viridiplantae</taxon>
        <taxon>Streptophyta</taxon>
        <taxon>Embryophyta</taxon>
        <taxon>Tracheophyta</taxon>
        <taxon>Spermatophyta</taxon>
        <taxon>Magnoliopsida</taxon>
        <taxon>eudicotyledons</taxon>
        <taxon>Gunneridae</taxon>
        <taxon>Pentapetalae</taxon>
        <taxon>asterids</taxon>
        <taxon>lamiids</taxon>
        <taxon>Solanales</taxon>
        <taxon>Solanaceae</taxon>
        <taxon>Solanoideae</taxon>
        <taxon>Solaneae</taxon>
        <taxon>Solanum</taxon>
    </lineage>
</organism>
<keyword evidence="4" id="KW-1185">Reference proteome</keyword>
<protein>
    <submittedName>
        <fullName evidence="3">Uncharacterized protein</fullName>
    </submittedName>
</protein>
<dbReference type="PANTHER" id="PTHR27005">
    <property type="entry name" value="WALL-ASSOCIATED RECEPTOR KINASE-LIKE 21"/>
    <property type="match status" value="1"/>
</dbReference>
<accession>A0AAF0UIJ3</accession>
<evidence type="ECO:0000313" key="4">
    <source>
        <dbReference type="Proteomes" id="UP001234989"/>
    </source>
</evidence>
<dbReference type="GO" id="GO:0005886">
    <property type="term" value="C:plasma membrane"/>
    <property type="evidence" value="ECO:0007669"/>
    <property type="project" value="TreeGrafter"/>
</dbReference>
<dbReference type="GO" id="GO:0004674">
    <property type="term" value="F:protein serine/threonine kinase activity"/>
    <property type="evidence" value="ECO:0007669"/>
    <property type="project" value="TreeGrafter"/>
</dbReference>
<keyword evidence="1" id="KW-0547">Nucleotide-binding</keyword>
<dbReference type="GO" id="GO:0005524">
    <property type="term" value="F:ATP binding"/>
    <property type="evidence" value="ECO:0007669"/>
    <property type="project" value="UniProtKB-KW"/>
</dbReference>
<dbReference type="InterPro" id="IPR011009">
    <property type="entry name" value="Kinase-like_dom_sf"/>
</dbReference>
<keyword evidence="2" id="KW-0067">ATP-binding</keyword>
<dbReference type="AlphaFoldDB" id="A0AAF0UIJ3"/>